<comment type="caution">
    <text evidence="1">The sequence shown here is derived from an EMBL/GenBank/DDBJ whole genome shotgun (WGS) entry which is preliminary data.</text>
</comment>
<dbReference type="AlphaFoldDB" id="A0A7X1SFU1"/>
<gene>
    <name evidence="1" type="ORF">F2P40_03745</name>
</gene>
<dbReference type="Proteomes" id="UP000461234">
    <property type="component" value="Unassembled WGS sequence"/>
</dbReference>
<organism evidence="1 2">
    <name type="scientific">Acinetobacter baumannii</name>
    <dbReference type="NCBI Taxonomy" id="470"/>
    <lineage>
        <taxon>Bacteria</taxon>
        <taxon>Pseudomonadati</taxon>
        <taxon>Pseudomonadota</taxon>
        <taxon>Gammaproteobacteria</taxon>
        <taxon>Moraxellales</taxon>
        <taxon>Moraxellaceae</taxon>
        <taxon>Acinetobacter</taxon>
        <taxon>Acinetobacter calcoaceticus/baumannii complex</taxon>
    </lineage>
</organism>
<accession>A0A7X1SFU1</accession>
<evidence type="ECO:0000313" key="1">
    <source>
        <dbReference type="EMBL" id="MQR48448.1"/>
    </source>
</evidence>
<dbReference type="RefSeq" id="WP_000994921.1">
    <property type="nucleotide sequence ID" value="NZ_CP012952.1"/>
</dbReference>
<proteinExistence type="predicted"/>
<name>A0A7X1SFU1_ACIBA</name>
<dbReference type="EMBL" id="WIOC01000003">
    <property type="protein sequence ID" value="MQR48448.1"/>
    <property type="molecule type" value="Genomic_DNA"/>
</dbReference>
<protein>
    <recommendedName>
        <fullName evidence="3">Phage antitermination protein Q</fullName>
    </recommendedName>
</protein>
<reference evidence="1 2" key="1">
    <citation type="submission" date="2019-10" db="EMBL/GenBank/DDBJ databases">
        <title>Genetic environment of the oxa23 gene and comparative analysis of carbapenem resistant Acinetobacter baumannii isolates belonging to global clone 1, lineage 2 recovered in a burns hospital outbreak in 2012-2013.</title>
        <authorList>
            <person name="Douraghi M."/>
            <person name="Aris P."/>
            <person name="Kenyon J."/>
            <person name="Hamidian M."/>
        </authorList>
    </citation>
    <scope>NUCLEOTIDE SEQUENCE [LARGE SCALE GENOMIC DNA]</scope>
    <source>
        <strain evidence="1 2">ABS103</strain>
    </source>
</reference>
<sequence length="152" mass="17574">MNAVTVSQGRKHFTVAIDWNEHPIEWHLEQYGSWLLLDGNGETYLGSRGILGHVIDAENGVQVDRRFRAPPRCKIDVFHAMAVEDLLSHIMQTENEKVRQWMKCVIIFHVDFKNEKEIARKLGVSEYAVQRDKMLGLVRIASRFKIKSKLMG</sequence>
<evidence type="ECO:0000313" key="2">
    <source>
        <dbReference type="Proteomes" id="UP000461234"/>
    </source>
</evidence>
<evidence type="ECO:0008006" key="3">
    <source>
        <dbReference type="Google" id="ProtNLM"/>
    </source>
</evidence>